<dbReference type="OrthoDB" id="963096at2"/>
<evidence type="ECO:0008006" key="5">
    <source>
        <dbReference type="Google" id="ProtNLM"/>
    </source>
</evidence>
<feature type="signal peptide" evidence="2">
    <location>
        <begin position="1"/>
        <end position="20"/>
    </location>
</feature>
<keyword evidence="2" id="KW-0732">Signal</keyword>
<reference evidence="3 4" key="1">
    <citation type="journal article" date="2012" name="J. Bacteriol.">
        <title>Genome Sequence of the Filamentous Bacterium Fibrisoma limi BUZ 3T.</title>
        <authorList>
            <person name="Filippini M."/>
            <person name="Qi W."/>
            <person name="Jaenicke S."/>
            <person name="Goesmann A."/>
            <person name="Smits T.H."/>
            <person name="Bagheri H.C."/>
        </authorList>
    </citation>
    <scope>NUCLEOTIDE SEQUENCE [LARGE SCALE GENOMIC DNA]</scope>
    <source>
        <strain evidence="4">BUZ 3T</strain>
    </source>
</reference>
<feature type="region of interest" description="Disordered" evidence="1">
    <location>
        <begin position="99"/>
        <end position="134"/>
    </location>
</feature>
<keyword evidence="4" id="KW-1185">Reference proteome</keyword>
<evidence type="ECO:0000256" key="1">
    <source>
        <dbReference type="SAM" id="MobiDB-lite"/>
    </source>
</evidence>
<dbReference type="Proteomes" id="UP000009309">
    <property type="component" value="Unassembled WGS sequence"/>
</dbReference>
<evidence type="ECO:0000313" key="4">
    <source>
        <dbReference type="Proteomes" id="UP000009309"/>
    </source>
</evidence>
<feature type="chain" id="PRO_5003660178" description="Extracellular endo-alpha-(1-&gt;5)-L-arabinanase C-terminal domain-containing protein" evidence="2">
    <location>
        <begin position="21"/>
        <end position="134"/>
    </location>
</feature>
<evidence type="ECO:0000256" key="2">
    <source>
        <dbReference type="SAM" id="SignalP"/>
    </source>
</evidence>
<dbReference type="RefSeq" id="WP_009285631.1">
    <property type="nucleotide sequence ID" value="NZ_CAIT01000010.1"/>
</dbReference>
<organism evidence="3 4">
    <name type="scientific">Fibrisoma limi BUZ 3</name>
    <dbReference type="NCBI Taxonomy" id="1185876"/>
    <lineage>
        <taxon>Bacteria</taxon>
        <taxon>Pseudomonadati</taxon>
        <taxon>Bacteroidota</taxon>
        <taxon>Cytophagia</taxon>
        <taxon>Cytophagales</taxon>
        <taxon>Spirosomataceae</taxon>
        <taxon>Fibrisoma</taxon>
    </lineage>
</organism>
<accession>I2GT41</accession>
<name>I2GT41_9BACT</name>
<dbReference type="eggNOG" id="ENOG50349WE">
    <property type="taxonomic scope" value="Bacteria"/>
</dbReference>
<sequence length="134" mass="14281">MKTLLLLVTLLTATVSGANAQNTTASTDTLSTLVGKWTGTYEGDDSGNFELILNRESNKLTGQIVMLPPDGNRYPINLKTAVWQNGKLSASYTDPNSGNDVNFSGKLADPGMKGSWEANGGQASGTWQLKRADK</sequence>
<proteinExistence type="predicted"/>
<evidence type="ECO:0000313" key="3">
    <source>
        <dbReference type="EMBL" id="CCH57070.1"/>
    </source>
</evidence>
<protein>
    <recommendedName>
        <fullName evidence="5">Extracellular endo-alpha-(1-&gt;5)-L-arabinanase C-terminal domain-containing protein</fullName>
    </recommendedName>
</protein>
<dbReference type="EMBL" id="CAIT01000010">
    <property type="protein sequence ID" value="CCH57070.1"/>
    <property type="molecule type" value="Genomic_DNA"/>
</dbReference>
<dbReference type="AlphaFoldDB" id="I2GT41"/>
<comment type="caution">
    <text evidence="3">The sequence shown here is derived from an EMBL/GenBank/DDBJ whole genome shotgun (WGS) entry which is preliminary data.</text>
</comment>
<gene>
    <name evidence="3" type="ORF">BN8_06471</name>
</gene>